<dbReference type="RefSeq" id="XP_014156596.1">
    <property type="nucleotide sequence ID" value="XM_014301121.1"/>
</dbReference>
<evidence type="ECO:0000256" key="2">
    <source>
        <dbReference type="ARBA" id="ARBA00022771"/>
    </source>
</evidence>
<dbReference type="PANTHER" id="PTHR10598">
    <property type="entry name" value="SET1/ASH2 HISTONE METHYLTRANSFERASE COMPLEX SUBUNIT ASH2"/>
    <property type="match status" value="1"/>
</dbReference>
<dbReference type="Gene3D" id="3.90.980.20">
    <property type="match status" value="1"/>
</dbReference>
<evidence type="ECO:0000256" key="4">
    <source>
        <dbReference type="SAM" id="MobiDB-lite"/>
    </source>
</evidence>
<evidence type="ECO:0000256" key="1">
    <source>
        <dbReference type="ARBA" id="ARBA00022723"/>
    </source>
</evidence>
<reference evidence="6 7" key="1">
    <citation type="submission" date="2011-02" db="EMBL/GenBank/DDBJ databases">
        <title>The Genome Sequence of Sphaeroforma arctica JP610.</title>
        <authorList>
            <consortium name="The Broad Institute Genome Sequencing Platform"/>
            <person name="Russ C."/>
            <person name="Cuomo C."/>
            <person name="Young S.K."/>
            <person name="Zeng Q."/>
            <person name="Gargeya S."/>
            <person name="Alvarado L."/>
            <person name="Berlin A."/>
            <person name="Chapman S.B."/>
            <person name="Chen Z."/>
            <person name="Freedman E."/>
            <person name="Gellesch M."/>
            <person name="Goldberg J."/>
            <person name="Griggs A."/>
            <person name="Gujja S."/>
            <person name="Heilman E."/>
            <person name="Heiman D."/>
            <person name="Howarth C."/>
            <person name="Mehta T."/>
            <person name="Neiman D."/>
            <person name="Pearson M."/>
            <person name="Roberts A."/>
            <person name="Saif S."/>
            <person name="Shea T."/>
            <person name="Shenoy N."/>
            <person name="Sisk P."/>
            <person name="Stolte C."/>
            <person name="Sykes S."/>
            <person name="White J."/>
            <person name="Yandava C."/>
            <person name="Burger G."/>
            <person name="Gray M.W."/>
            <person name="Holland P.W.H."/>
            <person name="King N."/>
            <person name="Lang F.B.F."/>
            <person name="Roger A.J."/>
            <person name="Ruiz-Trillo I."/>
            <person name="Haas B."/>
            <person name="Nusbaum C."/>
            <person name="Birren B."/>
        </authorList>
    </citation>
    <scope>NUCLEOTIDE SEQUENCE [LARGE SCALE GENOMIC DNA]</scope>
    <source>
        <strain evidence="6 7">JP610</strain>
    </source>
</reference>
<dbReference type="InterPro" id="IPR019786">
    <property type="entry name" value="Zinc_finger_PHD-type_CS"/>
</dbReference>
<feature type="domain" description="Zinc finger PHD-type" evidence="5">
    <location>
        <begin position="1094"/>
        <end position="1144"/>
    </location>
</feature>
<feature type="compositionally biased region" description="Polar residues" evidence="4">
    <location>
        <begin position="596"/>
        <end position="618"/>
    </location>
</feature>
<feature type="region of interest" description="Disordered" evidence="4">
    <location>
        <begin position="1238"/>
        <end position="1299"/>
    </location>
</feature>
<dbReference type="eggNOG" id="KOG2626">
    <property type="taxonomic scope" value="Eukaryota"/>
</dbReference>
<feature type="region of interest" description="Disordered" evidence="4">
    <location>
        <begin position="354"/>
        <end position="660"/>
    </location>
</feature>
<feature type="compositionally biased region" description="Polar residues" evidence="4">
    <location>
        <begin position="856"/>
        <end position="876"/>
    </location>
</feature>
<dbReference type="PROSITE" id="PS01359">
    <property type="entry name" value="ZF_PHD_1"/>
    <property type="match status" value="1"/>
</dbReference>
<keyword evidence="2" id="KW-0863">Zinc-finger</keyword>
<dbReference type="GO" id="GO:0000976">
    <property type="term" value="F:transcription cis-regulatory region binding"/>
    <property type="evidence" value="ECO:0007669"/>
    <property type="project" value="TreeGrafter"/>
</dbReference>
<sequence length="1468" mass="157062">MTDKKSLESNKAQDKSRAKQISAEARYIGSNPFELAKGSTSKRKSNVTLKLSHAFGDLESSKRMRVPDDNKLGYAAVATNELSANERNSHAKEDMGVAEEVEKDIQEVDISSRVVNESRGKTKGLDTQDKPSTGTKSKEPGTAFFQLNGAETVPEYDPQLETRVSRSGKTIKTGTVGAFSPVIKTGRKASKQDGSGIIRGDISGDSAINRTEADTRTHGSETGDTSGVDEGEGMSANTSPPVNSAETLLTTHNHAPMNAGKYAAVVKAKTTPRGKRGRPLARGRARARGWVGVVPQHSLPIAGCTGIAKDGNVGETEEVSGIEDRCMSVGEGENEGDDDTAEKELETRLNSGKEVVGECGDTGTKRDGEVAESVGDGAEAETDGEKGQLQKVPGEEKNGGDGMVDSVKGPEAATVAMDTDSADVSTAFEVRDSTEKENMEGCAAGSKDNSGINNNATEEEDTEGCDAGSKDKQVNHNSGINNNATEEADTEISDAGSKDKQVNDNSGINNNATEKADTEVSDADSEDKQVNDNSEINNNAAEKADTEGCDAGSEAKQVNDNSGINNNAAINDSEEGMGAVEYDHKASDVGNGRDVTISTGVLTPQPQTADKTDSTTAESCGRVKSNPDTDTDTDTTCAEKTNSTEQLGDKTGTYGAEVASDMTGDHIGDMVVEDMSEGVVKEDERMDINEPTQAGAPASTCIGTWDSGEGGKPAEEETVTPAEKQLDNHAGTRAGTTTDMHVDSQVDKDTGAQTHTQRDLQKDTPADNPTDTHTDEKIDKETEGLTAEPIGAHTKEEKGTQKSGLADKDAQSHTDTQRIKPDDTHTNKATDSAHADGRNDKQPSPEAGKEIDTHSDTQMVKQDESLVNNSAETHTATQKDKQPDVLTDRDTDTHSGVAMESDEDEREQPQQTHTHTHDTNDRDTRGSRSRSSASASVDVDGAGEAGTRPMRMRDGMGGSTGNGRGKARALMGRPRGIKGAKRKRETVSGSVDGVEVEHGVGNMVGMGEDDSGNTSVGSGAHADMGLKARAKTRRKPGKGGAKRPHINKYATTGDLYADLVEIDQDEVNALFFPKYDPAAMVWNSTHTINQKNKYCYCGGKRTRKNCDLYCDQCNNWFHLDCVKINNSPTLAYGLHYKFVCKACVYTYDTRVALTAARDAKELQSGTKETSAPQAMDINSETQKEGPNDSTKGAEIGLNRTEAVDVIEKAVDGEVDRADAKTDTGDKISSGVRISSGVSISSEVNSSGEPSTGTGTGKKKANTVENVKGNEKSDTTATQTTDDVAMVNKDTPSQGATADNTADITESVQEIFFQESRQTWQPVVTQTLRARNPISADSAIFFVSKIEYLNLFLIPFLVFFCHRYIDAEPDPFRKGRDTFRPCLLSEEVVLSHQKRARQLKLSDDRLSVTGARGYCLAMATHCVRRGTYYYEVKLLPPEPVSDELPTSTSYMSGLTAASRWRPIALFLSI</sequence>
<dbReference type="InterPro" id="IPR013320">
    <property type="entry name" value="ConA-like_dom_sf"/>
</dbReference>
<feature type="compositionally biased region" description="Gly residues" evidence="4">
    <location>
        <begin position="955"/>
        <end position="964"/>
    </location>
</feature>
<dbReference type="GeneID" id="25905537"/>
<protein>
    <recommendedName>
        <fullName evidence="5">Zinc finger PHD-type domain-containing protein</fullName>
    </recommendedName>
</protein>
<dbReference type="SUPFAM" id="SSF57903">
    <property type="entry name" value="FYVE/PHD zinc finger"/>
    <property type="match status" value="1"/>
</dbReference>
<feature type="compositionally biased region" description="Polar residues" evidence="4">
    <location>
        <begin position="531"/>
        <end position="540"/>
    </location>
</feature>
<feature type="region of interest" description="Disordered" evidence="4">
    <location>
        <begin position="1159"/>
        <end position="1198"/>
    </location>
</feature>
<feature type="compositionally biased region" description="Acidic residues" evidence="4">
    <location>
        <begin position="332"/>
        <end position="341"/>
    </location>
</feature>
<feature type="compositionally biased region" description="Basic and acidic residues" evidence="4">
    <location>
        <begin position="915"/>
        <end position="926"/>
    </location>
</feature>
<evidence type="ECO:0000259" key="5">
    <source>
        <dbReference type="SMART" id="SM00249"/>
    </source>
</evidence>
<dbReference type="SMART" id="SM00249">
    <property type="entry name" value="PHD"/>
    <property type="match status" value="1"/>
</dbReference>
<dbReference type="EMBL" id="KQ241902">
    <property type="protein sequence ID" value="KNC82694.1"/>
    <property type="molecule type" value="Genomic_DNA"/>
</dbReference>
<feature type="compositionally biased region" description="Basic and acidic residues" evidence="4">
    <location>
        <begin position="740"/>
        <end position="783"/>
    </location>
</feature>
<dbReference type="PANTHER" id="PTHR10598:SF0">
    <property type="entry name" value="SET1_ASH2 HISTONE METHYLTRANSFERASE COMPLEX SUBUNIT ASH2"/>
    <property type="match status" value="1"/>
</dbReference>
<dbReference type="InterPro" id="IPR011011">
    <property type="entry name" value="Znf_FYVE_PHD"/>
</dbReference>
<feature type="compositionally biased region" description="Polar residues" evidence="4">
    <location>
        <begin position="447"/>
        <end position="456"/>
    </location>
</feature>
<dbReference type="GO" id="GO:0008270">
    <property type="term" value="F:zinc ion binding"/>
    <property type="evidence" value="ECO:0007669"/>
    <property type="project" value="UniProtKB-KW"/>
</dbReference>
<feature type="compositionally biased region" description="Basic and acidic residues" evidence="4">
    <location>
        <begin position="877"/>
        <end position="893"/>
    </location>
</feature>
<dbReference type="Proteomes" id="UP000054560">
    <property type="component" value="Unassembled WGS sequence"/>
</dbReference>
<feature type="region of interest" description="Disordered" evidence="4">
    <location>
        <begin position="108"/>
        <end position="168"/>
    </location>
</feature>
<feature type="compositionally biased region" description="Polar residues" evidence="4">
    <location>
        <begin position="1289"/>
        <end position="1299"/>
    </location>
</feature>
<feature type="compositionally biased region" description="Polar residues" evidence="4">
    <location>
        <begin position="475"/>
        <end position="485"/>
    </location>
</feature>
<keyword evidence="7" id="KW-1185">Reference proteome</keyword>
<dbReference type="InterPro" id="IPR043136">
    <property type="entry name" value="B30.2/SPRY_sf"/>
</dbReference>
<evidence type="ECO:0000313" key="6">
    <source>
        <dbReference type="EMBL" id="KNC82694.1"/>
    </source>
</evidence>
<feature type="compositionally biased region" description="Basic and acidic residues" evidence="4">
    <location>
        <begin position="429"/>
        <end position="439"/>
    </location>
</feature>
<feature type="compositionally biased region" description="Basic and acidic residues" evidence="4">
    <location>
        <begin position="211"/>
        <end position="221"/>
    </location>
</feature>
<gene>
    <name evidence="6" type="ORF">SARC_05033</name>
</gene>
<organism evidence="6 7">
    <name type="scientific">Sphaeroforma arctica JP610</name>
    <dbReference type="NCBI Taxonomy" id="667725"/>
    <lineage>
        <taxon>Eukaryota</taxon>
        <taxon>Ichthyosporea</taxon>
        <taxon>Ichthyophonida</taxon>
        <taxon>Sphaeroforma</taxon>
    </lineage>
</organism>
<dbReference type="InterPro" id="IPR037353">
    <property type="entry name" value="ASH2"/>
</dbReference>
<feature type="region of interest" description="Disordered" evidence="4">
    <location>
        <begin position="1"/>
        <end position="24"/>
    </location>
</feature>
<feature type="compositionally biased region" description="Low complexity" evidence="4">
    <location>
        <begin position="929"/>
        <end position="942"/>
    </location>
</feature>
<feature type="compositionally biased region" description="Basic and acidic residues" evidence="4">
    <location>
        <begin position="1"/>
        <end position="17"/>
    </location>
</feature>
<feature type="compositionally biased region" description="Basic and acidic residues" evidence="4">
    <location>
        <begin position="793"/>
        <end position="855"/>
    </location>
</feature>
<feature type="compositionally biased region" description="Basic and acidic residues" evidence="4">
    <location>
        <begin position="116"/>
        <end position="129"/>
    </location>
</feature>
<dbReference type="STRING" id="667725.A0A0L0G1I7"/>
<proteinExistence type="predicted"/>
<keyword evidence="3" id="KW-0862">Zinc</keyword>
<feature type="compositionally biased region" description="Polar residues" evidence="4">
    <location>
        <begin position="235"/>
        <end position="253"/>
    </location>
</feature>
<dbReference type="OrthoDB" id="21243at2759"/>
<evidence type="ECO:0000256" key="3">
    <source>
        <dbReference type="ARBA" id="ARBA00022833"/>
    </source>
</evidence>
<dbReference type="GO" id="GO:0048188">
    <property type="term" value="C:Set1C/COMPASS complex"/>
    <property type="evidence" value="ECO:0007669"/>
    <property type="project" value="InterPro"/>
</dbReference>
<feature type="compositionally biased region" description="Basic and acidic residues" evidence="4">
    <location>
        <begin position="383"/>
        <end position="399"/>
    </location>
</feature>
<accession>A0A0L0G1I7</accession>
<feature type="compositionally biased region" description="Polar residues" evidence="4">
    <location>
        <begin position="503"/>
        <end position="513"/>
    </location>
</feature>
<dbReference type="Gene3D" id="2.60.120.920">
    <property type="match status" value="1"/>
</dbReference>
<feature type="compositionally biased region" description="Polar residues" evidence="4">
    <location>
        <begin position="1163"/>
        <end position="1180"/>
    </location>
</feature>
<feature type="region of interest" description="Disordered" evidence="4">
    <location>
        <begin position="315"/>
        <end position="341"/>
    </location>
</feature>
<feature type="region of interest" description="Disordered" evidence="4">
    <location>
        <begin position="186"/>
        <end position="260"/>
    </location>
</feature>
<dbReference type="SUPFAM" id="SSF49899">
    <property type="entry name" value="Concanavalin A-like lectins/glucanases"/>
    <property type="match status" value="1"/>
</dbReference>
<feature type="compositionally biased region" description="Low complexity" evidence="4">
    <location>
        <begin position="1238"/>
        <end position="1252"/>
    </location>
</feature>
<evidence type="ECO:0000313" key="7">
    <source>
        <dbReference type="Proteomes" id="UP000054560"/>
    </source>
</evidence>
<keyword evidence="1" id="KW-0479">Metal-binding</keyword>
<feature type="region of interest" description="Disordered" evidence="4">
    <location>
        <begin position="688"/>
        <end position="969"/>
    </location>
</feature>
<name>A0A0L0G1I7_9EUKA</name>
<dbReference type="InterPro" id="IPR001965">
    <property type="entry name" value="Znf_PHD"/>
</dbReference>
<feature type="compositionally biased region" description="Polar residues" evidence="4">
    <location>
        <begin position="556"/>
        <end position="570"/>
    </location>
</feature>
<feature type="compositionally biased region" description="Low complexity" evidence="4">
    <location>
        <begin position="193"/>
        <end position="206"/>
    </location>
</feature>